<keyword evidence="5 18" id="KW-0963">Cytoplasm</keyword>
<dbReference type="GO" id="GO:0046872">
    <property type="term" value="F:metal ion binding"/>
    <property type="evidence" value="ECO:0007669"/>
    <property type="project" value="UniProtKB-KW"/>
</dbReference>
<dbReference type="GO" id="GO:0016020">
    <property type="term" value="C:membrane"/>
    <property type="evidence" value="ECO:0007669"/>
    <property type="project" value="TreeGrafter"/>
</dbReference>
<evidence type="ECO:0000256" key="7">
    <source>
        <dbReference type="ARBA" id="ARBA00022598"/>
    </source>
</evidence>
<dbReference type="FunFam" id="3.30.590.10:FF:000001">
    <property type="entry name" value="Glutamine synthetase"/>
    <property type="match status" value="1"/>
</dbReference>
<dbReference type="EC" id="6.3.1.2" evidence="19"/>
<dbReference type="InterPro" id="IPR004809">
    <property type="entry name" value="Gln_synth_I"/>
</dbReference>
<evidence type="ECO:0000256" key="6">
    <source>
        <dbReference type="ARBA" id="ARBA00022553"/>
    </source>
</evidence>
<feature type="binding site" evidence="14">
    <location>
        <position position="130"/>
    </location>
    <ligand>
        <name>Mg(2+)</name>
        <dbReference type="ChEBI" id="CHEBI:18420"/>
        <label>1</label>
    </ligand>
</feature>
<name>A0A0C2EFF2_9BACT</name>
<keyword evidence="6 15" id="KW-0597">Phosphoprotein</keyword>
<dbReference type="GO" id="GO:0004356">
    <property type="term" value="F:glutamine synthetase activity"/>
    <property type="evidence" value="ECO:0007669"/>
    <property type="project" value="UniProtKB-EC"/>
</dbReference>
<keyword evidence="9 13" id="KW-0547">Nucleotide-binding</keyword>
<feature type="binding site" evidence="14">
    <location>
        <position position="357"/>
    </location>
    <ligand>
        <name>Mg(2+)</name>
        <dbReference type="ChEBI" id="CHEBI:18420"/>
        <label>1</label>
    </ligand>
</feature>
<dbReference type="InterPro" id="IPR014746">
    <property type="entry name" value="Gln_synth/guanido_kin_cat_dom"/>
</dbReference>
<dbReference type="AlphaFoldDB" id="A0A0C2EFF2"/>
<evidence type="ECO:0000313" key="23">
    <source>
        <dbReference type="Proteomes" id="UP000035068"/>
    </source>
</evidence>
<dbReference type="PANTHER" id="PTHR43407">
    <property type="entry name" value="GLUTAMINE SYNTHETASE"/>
    <property type="match status" value="1"/>
</dbReference>
<dbReference type="Gene3D" id="3.10.20.70">
    <property type="entry name" value="Glutamine synthetase, N-terminal domain"/>
    <property type="match status" value="1"/>
</dbReference>
<evidence type="ECO:0000256" key="5">
    <source>
        <dbReference type="ARBA" id="ARBA00022490"/>
    </source>
</evidence>
<dbReference type="SMART" id="SM01230">
    <property type="entry name" value="Gln-synt_C"/>
    <property type="match status" value="1"/>
</dbReference>
<dbReference type="PROSITE" id="PS51987">
    <property type="entry name" value="GS_CATALYTIC"/>
    <property type="match status" value="1"/>
</dbReference>
<dbReference type="InterPro" id="IPR008147">
    <property type="entry name" value="Gln_synt_N"/>
</dbReference>
<dbReference type="InterPro" id="IPR036651">
    <property type="entry name" value="Gln_synt_N_sf"/>
</dbReference>
<comment type="subcellular location">
    <subcellularLocation>
        <location evidence="1 18">Cytoplasm</location>
    </subcellularLocation>
</comment>
<feature type="binding site" evidence="12">
    <location>
        <position position="327"/>
    </location>
    <ligand>
        <name>L-glutamate</name>
        <dbReference type="ChEBI" id="CHEBI:29985"/>
    </ligand>
</feature>
<dbReference type="PROSITE" id="PS00182">
    <property type="entry name" value="GLNA_ADENYLATION"/>
    <property type="match status" value="1"/>
</dbReference>
<feature type="binding site" evidence="12">
    <location>
        <position position="339"/>
    </location>
    <ligand>
        <name>L-glutamate</name>
        <dbReference type="ChEBI" id="CHEBI:29985"/>
    </ligand>
</feature>
<dbReference type="GO" id="GO:0005524">
    <property type="term" value="F:ATP binding"/>
    <property type="evidence" value="ECO:0007669"/>
    <property type="project" value="UniProtKB-KW"/>
</dbReference>
<evidence type="ECO:0000256" key="11">
    <source>
        <dbReference type="ARBA" id="ARBA00022842"/>
    </source>
</evidence>
<sequence>MTPREVVEFAKENNCQMVDYKFLDFVGVWQHFTTPVSEFGEDIFEEGLGFDGSSIRGWQPIHNSDMLIMPDPATAKVDPFPEVSTLSLICNIIDPFTREGYSRDPRFIAQKAEAYLKSTGIGDTAFFGPEPEFFVFDDVRYASSANESFYCLDSVEGIWNTGREEFPNLGYKPRHKEGYFPCAPTDSLIDLRNEMVQVLQGVGVRVEAAHHEVATGGQCEIDMRFDSLVSMADTLQWFKYIIKNVAVRNGKTVTFMPKPLYGDNGSGMHCHQSIWKDGVNLFYGDGYGGLSKEALWYIGGIMKHAKALCAFTNPTTNSYKRLVPGFEAPVNLAYSNRNRSASLRIPATTNPKSKRVEYRTPDPSCNGYLTFAALLMAGLDGIENKIDPGDPLDKDIYGLSPEELKDIPAVATSLQDALESLRNDHEFLLKGDVFTEDVIDMWIDYKMNAEVNPVRMRPAPLEFALYYDC</sequence>
<evidence type="ECO:0000256" key="15">
    <source>
        <dbReference type="PIRSR" id="PIRSR604809-50"/>
    </source>
</evidence>
<dbReference type="PROSITE" id="PS00180">
    <property type="entry name" value="GLNA_1"/>
    <property type="match status" value="1"/>
</dbReference>
<dbReference type="Gene3D" id="3.30.590.10">
    <property type="entry name" value="Glutamine synthetase/guanido kinase, catalytic domain"/>
    <property type="match status" value="1"/>
</dbReference>
<evidence type="ECO:0000259" key="21">
    <source>
        <dbReference type="PROSITE" id="PS51987"/>
    </source>
</evidence>
<evidence type="ECO:0000256" key="13">
    <source>
        <dbReference type="PIRSR" id="PIRSR604809-2"/>
    </source>
</evidence>
<evidence type="ECO:0000256" key="17">
    <source>
        <dbReference type="RuleBase" id="RU000384"/>
    </source>
</evidence>
<organism evidence="22 23">
    <name type="scientific">Geoalkalibacter ferrihydriticus DSM 17813</name>
    <dbReference type="NCBI Taxonomy" id="1121915"/>
    <lineage>
        <taxon>Bacteria</taxon>
        <taxon>Pseudomonadati</taxon>
        <taxon>Thermodesulfobacteriota</taxon>
        <taxon>Desulfuromonadia</taxon>
        <taxon>Desulfuromonadales</taxon>
        <taxon>Geoalkalibacteraceae</taxon>
        <taxon>Geoalkalibacter</taxon>
    </lineage>
</organism>
<dbReference type="PROSITE" id="PS51986">
    <property type="entry name" value="GS_BETA_GRASP"/>
    <property type="match status" value="1"/>
</dbReference>
<feature type="binding site" evidence="12">
    <location>
        <position position="321"/>
    </location>
    <ligand>
        <name>L-glutamate</name>
        <dbReference type="ChEBI" id="CHEBI:29985"/>
    </ligand>
</feature>
<reference evidence="22 23" key="1">
    <citation type="submission" date="2014-12" db="EMBL/GenBank/DDBJ databases">
        <title>Genomes of Geoalkalibacter ferrihydriticus and Geoalkalibacter subterraneus, two haloalkaliphilic metal-reducing members of the Geobacteraceae.</title>
        <authorList>
            <person name="Badalamenti J.P."/>
            <person name="Torres C.I."/>
            <person name="Krajmalnik-Brown R."/>
            <person name="Bond D.R."/>
        </authorList>
    </citation>
    <scope>NUCLEOTIDE SEQUENCE [LARGE SCALE GENOMIC DNA]</scope>
    <source>
        <strain evidence="22 23">DSM 17813</strain>
    </source>
</reference>
<proteinExistence type="inferred from homology"/>
<evidence type="ECO:0000256" key="14">
    <source>
        <dbReference type="PIRSR" id="PIRSR604809-3"/>
    </source>
</evidence>
<feature type="domain" description="GS catalytic" evidence="21">
    <location>
        <begin position="105"/>
        <end position="469"/>
    </location>
</feature>
<dbReference type="SUPFAM" id="SSF55931">
    <property type="entry name" value="Glutamine synthetase/guanido kinase"/>
    <property type="match status" value="1"/>
</dbReference>
<evidence type="ECO:0000256" key="10">
    <source>
        <dbReference type="ARBA" id="ARBA00022840"/>
    </source>
</evidence>
<evidence type="ECO:0000256" key="8">
    <source>
        <dbReference type="ARBA" id="ARBA00022723"/>
    </source>
</evidence>
<keyword evidence="8 14" id="KW-0479">Metal-binding</keyword>
<evidence type="ECO:0000256" key="2">
    <source>
        <dbReference type="ARBA" id="ARBA00009897"/>
    </source>
</evidence>
<comment type="cofactor">
    <cofactor evidence="14">
        <name>Mg(2+)</name>
        <dbReference type="ChEBI" id="CHEBI:18420"/>
    </cofactor>
    <text evidence="14">Binds 2 Mg(2+) ions per subunit.</text>
</comment>
<feature type="binding site" evidence="14">
    <location>
        <position position="132"/>
    </location>
    <ligand>
        <name>Mg(2+)</name>
        <dbReference type="ChEBI" id="CHEBI:18420"/>
        <label>1</label>
    </ligand>
</feature>
<keyword evidence="10 13" id="KW-0067">ATP-binding</keyword>
<dbReference type="GO" id="GO:0019740">
    <property type="term" value="P:nitrogen utilization"/>
    <property type="evidence" value="ECO:0007669"/>
    <property type="project" value="TreeGrafter"/>
</dbReference>
<keyword evidence="23" id="KW-1185">Reference proteome</keyword>
<dbReference type="PANTHER" id="PTHR43407:SF1">
    <property type="entry name" value="LENGSIN"/>
    <property type="match status" value="1"/>
</dbReference>
<evidence type="ECO:0000256" key="19">
    <source>
        <dbReference type="RuleBase" id="RU004356"/>
    </source>
</evidence>
<evidence type="ECO:0000256" key="3">
    <source>
        <dbReference type="ARBA" id="ARBA00011354"/>
    </source>
</evidence>
<dbReference type="InterPro" id="IPR001637">
    <property type="entry name" value="Gln_synth_I_adenylation_site"/>
</dbReference>
<feature type="domain" description="GS beta-grasp" evidence="20">
    <location>
        <begin position="13"/>
        <end position="97"/>
    </location>
</feature>
<feature type="binding site" evidence="13">
    <location>
        <begin position="271"/>
        <end position="273"/>
    </location>
    <ligand>
        <name>ATP</name>
        <dbReference type="ChEBI" id="CHEBI:30616"/>
    </ligand>
</feature>
<dbReference type="EMBL" id="JWJD01000001">
    <property type="protein sequence ID" value="KIH77343.1"/>
    <property type="molecule type" value="Genomic_DNA"/>
</dbReference>
<keyword evidence="11 14" id="KW-0460">Magnesium</keyword>
<evidence type="ECO:0000256" key="1">
    <source>
        <dbReference type="ARBA" id="ARBA00004496"/>
    </source>
</evidence>
<feature type="binding site" evidence="14">
    <location>
        <position position="220"/>
    </location>
    <ligand>
        <name>Mg(2+)</name>
        <dbReference type="ChEBI" id="CHEBI:18420"/>
        <label>1</label>
    </ligand>
</feature>
<dbReference type="Proteomes" id="UP000035068">
    <property type="component" value="Unassembled WGS sequence"/>
</dbReference>
<dbReference type="InterPro" id="IPR008146">
    <property type="entry name" value="Gln_synth_cat_dom"/>
</dbReference>
<accession>A0A0C2EFF2</accession>
<evidence type="ECO:0000256" key="16">
    <source>
        <dbReference type="PROSITE-ProRule" id="PRU01330"/>
    </source>
</evidence>
<feature type="modified residue" description="O-AMP-tyrosine" evidence="15">
    <location>
        <position position="397"/>
    </location>
</feature>
<feature type="binding site" evidence="12">
    <location>
        <begin position="264"/>
        <end position="265"/>
    </location>
    <ligand>
        <name>L-glutamate</name>
        <dbReference type="ChEBI" id="CHEBI:29985"/>
    </ligand>
</feature>
<comment type="catalytic activity">
    <reaction evidence="19">
        <text>L-glutamate + NH4(+) + ATP = L-glutamine + ADP + phosphate + H(+)</text>
        <dbReference type="Rhea" id="RHEA:16169"/>
        <dbReference type="ChEBI" id="CHEBI:15378"/>
        <dbReference type="ChEBI" id="CHEBI:28938"/>
        <dbReference type="ChEBI" id="CHEBI:29985"/>
        <dbReference type="ChEBI" id="CHEBI:30616"/>
        <dbReference type="ChEBI" id="CHEBI:43474"/>
        <dbReference type="ChEBI" id="CHEBI:58359"/>
        <dbReference type="ChEBI" id="CHEBI:456216"/>
        <dbReference type="EC" id="6.3.1.2"/>
    </reaction>
</comment>
<feature type="binding site" evidence="12">
    <location>
        <position position="359"/>
    </location>
    <ligand>
        <name>L-glutamate</name>
        <dbReference type="ChEBI" id="CHEBI:29985"/>
    </ligand>
</feature>
<dbReference type="SUPFAM" id="SSF54368">
    <property type="entry name" value="Glutamine synthetase, N-terminal domain"/>
    <property type="match status" value="1"/>
</dbReference>
<dbReference type="RefSeq" id="WP_040095240.1">
    <property type="nucleotide sequence ID" value="NZ_JWJD01000001.1"/>
</dbReference>
<evidence type="ECO:0000256" key="12">
    <source>
        <dbReference type="PIRSR" id="PIRSR604809-1"/>
    </source>
</evidence>
<gene>
    <name evidence="22" type="primary">glnA</name>
    <name evidence="22" type="ORF">GFER_00900</name>
</gene>
<feature type="binding site" evidence="13">
    <location>
        <position position="207"/>
    </location>
    <ligand>
        <name>ATP</name>
        <dbReference type="ChEBI" id="CHEBI:30616"/>
    </ligand>
</feature>
<evidence type="ECO:0000256" key="9">
    <source>
        <dbReference type="ARBA" id="ARBA00022741"/>
    </source>
</evidence>
<feature type="binding site" evidence="14">
    <location>
        <position position="269"/>
    </location>
    <ligand>
        <name>Mg(2+)</name>
        <dbReference type="ChEBI" id="CHEBI:18420"/>
        <label>1</label>
    </ligand>
</feature>
<evidence type="ECO:0000256" key="18">
    <source>
        <dbReference type="RuleBase" id="RU000387"/>
    </source>
</evidence>
<dbReference type="GO" id="GO:0005737">
    <property type="term" value="C:cytoplasm"/>
    <property type="evidence" value="ECO:0007669"/>
    <property type="project" value="UniProtKB-SubCell"/>
</dbReference>
<dbReference type="Pfam" id="PF00120">
    <property type="entry name" value="Gln-synt_C"/>
    <property type="match status" value="1"/>
</dbReference>
<comment type="similarity">
    <text evidence="2 16 17">Belongs to the glutamine synthetase family.</text>
</comment>
<feature type="binding site" evidence="13">
    <location>
        <position position="339"/>
    </location>
    <ligand>
        <name>ATP</name>
        <dbReference type="ChEBI" id="CHEBI:30616"/>
    </ligand>
</feature>
<evidence type="ECO:0000259" key="20">
    <source>
        <dbReference type="PROSITE" id="PS51986"/>
    </source>
</evidence>
<evidence type="ECO:0000313" key="22">
    <source>
        <dbReference type="EMBL" id="KIH77343.1"/>
    </source>
</evidence>
<dbReference type="NCBIfam" id="TIGR00653">
    <property type="entry name" value="GlnA"/>
    <property type="match status" value="1"/>
</dbReference>
<feature type="binding site" evidence="13">
    <location>
        <position position="352"/>
    </location>
    <ligand>
        <name>ATP</name>
        <dbReference type="ChEBI" id="CHEBI:30616"/>
    </ligand>
</feature>
<evidence type="ECO:0000256" key="4">
    <source>
        <dbReference type="ARBA" id="ARBA00021364"/>
    </source>
</evidence>
<dbReference type="GO" id="GO:0006542">
    <property type="term" value="P:glutamine biosynthetic process"/>
    <property type="evidence" value="ECO:0007669"/>
    <property type="project" value="InterPro"/>
</dbReference>
<feature type="binding site" evidence="14">
    <location>
        <position position="212"/>
    </location>
    <ligand>
        <name>Mg(2+)</name>
        <dbReference type="ChEBI" id="CHEBI:18420"/>
        <label>1</label>
    </ligand>
</feature>
<dbReference type="InterPro" id="IPR027302">
    <property type="entry name" value="Gln_synth_N_conserv_site"/>
</dbReference>
<protein>
    <recommendedName>
        <fullName evidence="4 19">Glutamine synthetase</fullName>
        <ecNumber evidence="19">6.3.1.2</ecNumber>
    </recommendedName>
</protein>
<comment type="caution">
    <text evidence="22">The sequence shown here is derived from an EMBL/GenBank/DDBJ whole genome shotgun (WGS) entry which is preliminary data.</text>
</comment>
<keyword evidence="7 19" id="KW-0436">Ligase</keyword>
<comment type="subunit">
    <text evidence="3 18">Oligomer of 12 subunits arranged in the form of two hexagons.</text>
</comment>
<dbReference type="InterPro" id="IPR027303">
    <property type="entry name" value="Gln_synth_gly_rich_site"/>
</dbReference>
<dbReference type="PROSITE" id="PS00181">
    <property type="entry name" value="GLNA_ATP"/>
    <property type="match status" value="1"/>
</dbReference>
<dbReference type="Pfam" id="PF03951">
    <property type="entry name" value="Gln-synt_N"/>
    <property type="match status" value="1"/>
</dbReference>